<reference evidence="1 2" key="1">
    <citation type="submission" date="2020-07" db="EMBL/GenBank/DDBJ databases">
        <title>Halosimplex litoreum sp. nov. and Halosimplex rubrum sp. nov., isolated from different salt environments.</title>
        <authorList>
            <person name="Cui H."/>
        </authorList>
    </citation>
    <scope>NUCLEOTIDE SEQUENCE [LARGE SCALE GENOMIC DNA]</scope>
    <source>
        <strain evidence="1 2">R2</strain>
    </source>
</reference>
<dbReference type="RefSeq" id="WP_179918160.1">
    <property type="nucleotide sequence ID" value="NZ_CP058909.1"/>
</dbReference>
<evidence type="ECO:0000313" key="1">
    <source>
        <dbReference type="EMBL" id="QLH83105.1"/>
    </source>
</evidence>
<dbReference type="GeneID" id="56084200"/>
<dbReference type="AlphaFoldDB" id="A0A7D5PCC4"/>
<protein>
    <submittedName>
        <fullName evidence="1">Uncharacterized protein</fullName>
    </submittedName>
</protein>
<dbReference type="EMBL" id="CP058909">
    <property type="protein sequence ID" value="QLH83105.1"/>
    <property type="molecule type" value="Genomic_DNA"/>
</dbReference>
<dbReference type="KEGG" id="hpel:HZS54_16385"/>
<name>A0A7D5PCC4_9EURY</name>
<proteinExistence type="predicted"/>
<evidence type="ECO:0000313" key="2">
    <source>
        <dbReference type="Proteomes" id="UP000509346"/>
    </source>
</evidence>
<gene>
    <name evidence="1" type="ORF">HZS54_16385</name>
</gene>
<dbReference type="OrthoDB" id="229717at2157"/>
<keyword evidence="2" id="KW-1185">Reference proteome</keyword>
<organism evidence="1 2">
    <name type="scientific">Halosimplex pelagicum</name>
    <dbReference type="NCBI Taxonomy" id="869886"/>
    <lineage>
        <taxon>Archaea</taxon>
        <taxon>Methanobacteriati</taxon>
        <taxon>Methanobacteriota</taxon>
        <taxon>Stenosarchaea group</taxon>
        <taxon>Halobacteria</taxon>
        <taxon>Halobacteriales</taxon>
        <taxon>Haloarculaceae</taxon>
        <taxon>Halosimplex</taxon>
    </lineage>
</organism>
<accession>A0A7D5PCC4</accession>
<sequence length="68" mass="7359">MPLLKRITRLFGDEGDAADGTAVDREAADRESVGPSHVCQSCGKEYFENPTMNIRTCGNCGGVKVERV</sequence>
<dbReference type="Proteomes" id="UP000509346">
    <property type="component" value="Chromosome"/>
</dbReference>